<accession>A0A1I4QH55</accession>
<evidence type="ECO:0000256" key="2">
    <source>
        <dbReference type="ARBA" id="ARBA00022649"/>
    </source>
</evidence>
<dbReference type="InterPro" id="IPR007712">
    <property type="entry name" value="RelE/ParE_toxin"/>
</dbReference>
<dbReference type="PANTHER" id="PTHR33755">
    <property type="entry name" value="TOXIN PARE1-RELATED"/>
    <property type="match status" value="1"/>
</dbReference>
<dbReference type="InterPro" id="IPR035093">
    <property type="entry name" value="RelE/ParE_toxin_dom_sf"/>
</dbReference>
<dbReference type="RefSeq" id="WP_093474050.1">
    <property type="nucleotide sequence ID" value="NZ_FOUI01000004.1"/>
</dbReference>
<dbReference type="AlphaFoldDB" id="A0A1I4QH55"/>
<reference evidence="4" key="1">
    <citation type="submission" date="2016-10" db="EMBL/GenBank/DDBJ databases">
        <authorList>
            <person name="Varghese N."/>
            <person name="Submissions S."/>
        </authorList>
    </citation>
    <scope>NUCLEOTIDE SEQUENCE [LARGE SCALE GENOMIC DNA]</scope>
    <source>
        <strain evidence="4">DSM 24213</strain>
    </source>
</reference>
<evidence type="ECO:0000256" key="1">
    <source>
        <dbReference type="ARBA" id="ARBA00006226"/>
    </source>
</evidence>
<name>A0A1I4QH55_9GAMM</name>
<dbReference type="PANTHER" id="PTHR33755:SF5">
    <property type="entry name" value="TYPE II TOXIN-ANTITOXIN SYSTEM RELE_PARE FAMILY TOXIN"/>
    <property type="match status" value="1"/>
</dbReference>
<comment type="similarity">
    <text evidence="1">Belongs to the RelE toxin family.</text>
</comment>
<protein>
    <submittedName>
        <fullName evidence="3">Plasmid stabilization system protein ParE</fullName>
    </submittedName>
</protein>
<dbReference type="InterPro" id="IPR051803">
    <property type="entry name" value="TA_system_RelE-like_toxin"/>
</dbReference>
<keyword evidence="2" id="KW-1277">Toxin-antitoxin system</keyword>
<proteinExistence type="inferred from homology"/>
<dbReference type="Proteomes" id="UP000243629">
    <property type="component" value="Unassembled WGS sequence"/>
</dbReference>
<dbReference type="STRING" id="1720063.SAMN05216217_104152"/>
<evidence type="ECO:0000313" key="3">
    <source>
        <dbReference type="EMBL" id="SFM39086.1"/>
    </source>
</evidence>
<dbReference type="EMBL" id="FOUI01000004">
    <property type="protein sequence ID" value="SFM39086.1"/>
    <property type="molecule type" value="Genomic_DNA"/>
</dbReference>
<sequence>MAEVIWTEPALQELNAIAEYIALDNPAAARRLVKALFDKTNRLKDFPQSGRIPPELPDSVYREVVAPPCRIFYRVDETRVLILYVMREERQLRTYIFESS</sequence>
<dbReference type="Pfam" id="PF05016">
    <property type="entry name" value="ParE_toxin"/>
    <property type="match status" value="1"/>
</dbReference>
<dbReference type="OrthoDB" id="9798046at2"/>
<organism evidence="3 4">
    <name type="scientific">Halopseudomonas yangmingensis</name>
    <dbReference type="NCBI Taxonomy" id="1720063"/>
    <lineage>
        <taxon>Bacteria</taxon>
        <taxon>Pseudomonadati</taxon>
        <taxon>Pseudomonadota</taxon>
        <taxon>Gammaproteobacteria</taxon>
        <taxon>Pseudomonadales</taxon>
        <taxon>Pseudomonadaceae</taxon>
        <taxon>Halopseudomonas</taxon>
    </lineage>
</organism>
<gene>
    <name evidence="3" type="ORF">SAMN05216217_104152</name>
</gene>
<dbReference type="Gene3D" id="3.30.2310.20">
    <property type="entry name" value="RelE-like"/>
    <property type="match status" value="1"/>
</dbReference>
<evidence type="ECO:0000313" key="4">
    <source>
        <dbReference type="Proteomes" id="UP000243629"/>
    </source>
</evidence>
<keyword evidence="4" id="KW-1185">Reference proteome</keyword>